<organism evidence="3 4">
    <name type="scientific">Galemys pyrenaicus</name>
    <name type="common">Iberian desman</name>
    <name type="synonym">Pyrenean desman</name>
    <dbReference type="NCBI Taxonomy" id="202257"/>
    <lineage>
        <taxon>Eukaryota</taxon>
        <taxon>Metazoa</taxon>
        <taxon>Chordata</taxon>
        <taxon>Craniata</taxon>
        <taxon>Vertebrata</taxon>
        <taxon>Euteleostomi</taxon>
        <taxon>Mammalia</taxon>
        <taxon>Eutheria</taxon>
        <taxon>Laurasiatheria</taxon>
        <taxon>Eulipotyphla</taxon>
        <taxon>Talpidae</taxon>
        <taxon>Galemys</taxon>
    </lineage>
</organism>
<feature type="region of interest" description="Disordered" evidence="1">
    <location>
        <begin position="129"/>
        <end position="171"/>
    </location>
</feature>
<dbReference type="Pfam" id="PF10180">
    <property type="entry name" value="WKF"/>
    <property type="match status" value="1"/>
</dbReference>
<dbReference type="PANTHER" id="PTHR22306">
    <property type="entry name" value="CHROMOSOME 7 OPEN READING FRAME 50"/>
    <property type="match status" value="1"/>
</dbReference>
<feature type="domain" description="WKF" evidence="2">
    <location>
        <begin position="222"/>
        <end position="255"/>
    </location>
</feature>
<sequence>MRGWCARSGRGAFPGLRPYHLHSRPREDDGPRGVPTLLLRLRKGAPARLTPASRCPSGLGPVYSTTAITVSPLSHSTACPVSLCPLLKFLMTDLLFTFRGLRACEEWGEKLLTHAAKALRTGEAAFKSLQETDPELSPEERRIQERKLKKERKKEERKRLREASIKAQTRPAQRSGAELALDYLCGSPLKAVPHWRTVCLSMQASDHFGEVVNLVSSAMCSSQASVPSEHFPTLLAYLEGLRGQARELTVQKAEAMMQELDKEGTSDLEPLLQEKVQRVRQVLQLLS</sequence>
<evidence type="ECO:0000313" key="3">
    <source>
        <dbReference type="EMBL" id="KAG8509965.1"/>
    </source>
</evidence>
<dbReference type="OrthoDB" id="10261563at2759"/>
<dbReference type="InterPro" id="IPR019327">
    <property type="entry name" value="WKF"/>
</dbReference>
<dbReference type="PANTHER" id="PTHR22306:SF2">
    <property type="entry name" value="CHROMOSOME 7 OPEN READING FRAME 50"/>
    <property type="match status" value="1"/>
</dbReference>
<gene>
    <name evidence="3" type="ORF">J0S82_017483</name>
</gene>
<accession>A0A8J6A3I3</accession>
<dbReference type="AlphaFoldDB" id="A0A8J6A3I3"/>
<reference evidence="3" key="1">
    <citation type="journal article" date="2021" name="Evol. Appl.">
        <title>The genome of the Pyrenean desman and the effects of bottlenecks and inbreeding on the genomic landscape of an endangered species.</title>
        <authorList>
            <person name="Escoda L."/>
            <person name="Castresana J."/>
        </authorList>
    </citation>
    <scope>NUCLEOTIDE SEQUENCE</scope>
    <source>
        <strain evidence="3">IBE-C5619</strain>
    </source>
</reference>
<dbReference type="EMBL" id="JAGFMF010011925">
    <property type="protein sequence ID" value="KAG8509965.1"/>
    <property type="molecule type" value="Genomic_DNA"/>
</dbReference>
<evidence type="ECO:0000313" key="4">
    <source>
        <dbReference type="Proteomes" id="UP000700334"/>
    </source>
</evidence>
<protein>
    <recommendedName>
        <fullName evidence="2">WKF domain-containing protein</fullName>
    </recommendedName>
</protein>
<comment type="caution">
    <text evidence="3">The sequence shown here is derived from an EMBL/GenBank/DDBJ whole genome shotgun (WGS) entry which is preliminary data.</text>
</comment>
<proteinExistence type="predicted"/>
<evidence type="ECO:0000259" key="2">
    <source>
        <dbReference type="Pfam" id="PF10180"/>
    </source>
</evidence>
<evidence type="ECO:0000256" key="1">
    <source>
        <dbReference type="SAM" id="MobiDB-lite"/>
    </source>
</evidence>
<keyword evidence="4" id="KW-1185">Reference proteome</keyword>
<name>A0A8J6A3I3_GALPY</name>
<feature type="compositionally biased region" description="Basic and acidic residues" evidence="1">
    <location>
        <begin position="138"/>
        <end position="164"/>
    </location>
</feature>
<dbReference type="Proteomes" id="UP000700334">
    <property type="component" value="Unassembled WGS sequence"/>
</dbReference>